<gene>
    <name evidence="1" type="ordered locus">Bind_0517</name>
</gene>
<evidence type="ECO:0008006" key="3">
    <source>
        <dbReference type="Google" id="ProtNLM"/>
    </source>
</evidence>
<protein>
    <recommendedName>
        <fullName evidence="3">Glycosyl transferase</fullName>
    </recommendedName>
</protein>
<dbReference type="HOGENOM" id="CLU_054561_1_0_5"/>
<sequence length="339" mass="39337">MSEIHCFTSASFSYLDRVRVLGQTLRKHQPNWKFWLCLPDREPPGFEFDLANEPIDGVVRIEELGIANTDSWVFTHDVVELCTAVKGPMLWKLLNDGASKVIYLDPDIAVFSDLSEIERLLDSHDVVLTPHQIEPDHSLQAITDNEIGSLKHGIYNLGFVAVANREEGRAFAQWWRDRLLHFCYDDIPNGLFVDQRWCDHAPVFFPSTHILRDPGYNVASWNQSRRPITIHEDGSIRANGSILRFFHFTKITWVGQLMLERYANGRPEIFELMKWYCTRLANNKVSGLPDGWWAFNHYSNGEPIKRAHRIALRHNEYLRDRFKNPFIASPELMSYLEPA</sequence>
<organism evidence="1 2">
    <name type="scientific">Beijerinckia indica subsp. indica (strain ATCC 9039 / DSM 1715 / NCIMB 8712)</name>
    <dbReference type="NCBI Taxonomy" id="395963"/>
    <lineage>
        <taxon>Bacteria</taxon>
        <taxon>Pseudomonadati</taxon>
        <taxon>Pseudomonadota</taxon>
        <taxon>Alphaproteobacteria</taxon>
        <taxon>Hyphomicrobiales</taxon>
        <taxon>Beijerinckiaceae</taxon>
        <taxon>Beijerinckia</taxon>
    </lineage>
</organism>
<dbReference type="RefSeq" id="WP_012383527.1">
    <property type="nucleotide sequence ID" value="NC_010581.1"/>
</dbReference>
<dbReference type="eggNOG" id="COG1442">
    <property type="taxonomic scope" value="Bacteria"/>
</dbReference>
<proteinExistence type="predicted"/>
<dbReference type="SUPFAM" id="SSF53448">
    <property type="entry name" value="Nucleotide-diphospho-sugar transferases"/>
    <property type="match status" value="1"/>
</dbReference>
<dbReference type="STRING" id="395963.Bind_0517"/>
<evidence type="ECO:0000313" key="2">
    <source>
        <dbReference type="Proteomes" id="UP000001695"/>
    </source>
</evidence>
<dbReference type="Gene3D" id="3.90.550.10">
    <property type="entry name" value="Spore Coat Polysaccharide Biosynthesis Protein SpsA, Chain A"/>
    <property type="match status" value="1"/>
</dbReference>
<dbReference type="InterPro" id="IPR029044">
    <property type="entry name" value="Nucleotide-diphossugar_trans"/>
</dbReference>
<keyword evidence="2" id="KW-1185">Reference proteome</keyword>
<dbReference type="EMBL" id="CP001016">
    <property type="protein sequence ID" value="ACB94169.1"/>
    <property type="molecule type" value="Genomic_DNA"/>
</dbReference>
<reference evidence="1 2" key="2">
    <citation type="journal article" date="2010" name="J. Bacteriol.">
        <title>Complete genome sequence of Beijerinckia indica subsp. indica.</title>
        <authorList>
            <person name="Tamas I."/>
            <person name="Dedysh S.N."/>
            <person name="Liesack W."/>
            <person name="Stott M.B."/>
            <person name="Alam M."/>
            <person name="Murrell J.C."/>
            <person name="Dunfield P.F."/>
        </authorList>
    </citation>
    <scope>NUCLEOTIDE SEQUENCE [LARGE SCALE GENOMIC DNA]</scope>
    <source>
        <strain evidence="2">ATCC 9039 / DSM 1715 / NCIMB 8712</strain>
    </source>
</reference>
<dbReference type="OrthoDB" id="118340at2"/>
<accession>B2IEX8</accession>
<reference evidence="2" key="1">
    <citation type="submission" date="2008-03" db="EMBL/GenBank/DDBJ databases">
        <title>Complete sequence of chromosome of Beijerinckia indica subsp. indica ATCC 9039.</title>
        <authorList>
            <consortium name="US DOE Joint Genome Institute"/>
            <person name="Copeland A."/>
            <person name="Lucas S."/>
            <person name="Lapidus A."/>
            <person name="Glavina del Rio T."/>
            <person name="Dalin E."/>
            <person name="Tice H."/>
            <person name="Bruce D."/>
            <person name="Goodwin L."/>
            <person name="Pitluck S."/>
            <person name="LaButti K."/>
            <person name="Schmutz J."/>
            <person name="Larimer F."/>
            <person name="Land M."/>
            <person name="Hauser L."/>
            <person name="Kyrpides N."/>
            <person name="Mikhailova N."/>
            <person name="Dunfield P.F."/>
            <person name="Dedysh S.N."/>
            <person name="Liesack W."/>
            <person name="Saw J.H."/>
            <person name="Alam M."/>
            <person name="Chen Y."/>
            <person name="Murrell J.C."/>
            <person name="Richardson P."/>
        </authorList>
    </citation>
    <scope>NUCLEOTIDE SEQUENCE [LARGE SCALE GENOMIC DNA]</scope>
    <source>
        <strain evidence="2">ATCC 9039 / DSM 1715 / NCIMB 8712</strain>
    </source>
</reference>
<dbReference type="Proteomes" id="UP000001695">
    <property type="component" value="Chromosome"/>
</dbReference>
<dbReference type="AlphaFoldDB" id="B2IEX8"/>
<dbReference type="KEGG" id="bid:Bind_0517"/>
<name>B2IEX8_BEII9</name>
<evidence type="ECO:0000313" key="1">
    <source>
        <dbReference type="EMBL" id="ACB94169.1"/>
    </source>
</evidence>